<reference evidence="2" key="1">
    <citation type="submission" date="2016-11" db="UniProtKB">
        <authorList>
            <consortium name="WormBaseParasite"/>
        </authorList>
    </citation>
    <scope>IDENTIFICATION</scope>
</reference>
<dbReference type="WBParaSite" id="L893_g32147.t1">
    <property type="protein sequence ID" value="L893_g32147.t1"/>
    <property type="gene ID" value="L893_g32147"/>
</dbReference>
<evidence type="ECO:0000313" key="1">
    <source>
        <dbReference type="Proteomes" id="UP000095287"/>
    </source>
</evidence>
<keyword evidence="1" id="KW-1185">Reference proteome</keyword>
<evidence type="ECO:0000313" key="2">
    <source>
        <dbReference type="WBParaSite" id="L893_g32147.t1"/>
    </source>
</evidence>
<sequence length="162" mass="18805">MTEELNLVLSGHSPRDKIYFVLGEKVSKRERYSKAALILNRASLDYFAATINDQKRTICRNSVKTFDLHKCFASGGFKKVDVDEDLQGKNRYLHARRHLSPTEYTEHTRLGIYDDGRSIFNNLSRDILAFFNLRKSELVVYELLLYGLERSHLAPRATFDED</sequence>
<accession>A0A1I8A393</accession>
<dbReference type="AlphaFoldDB" id="A0A1I8A393"/>
<protein>
    <submittedName>
        <fullName evidence="2">Cilia- and flagella-associated protein 299</fullName>
    </submittedName>
</protein>
<name>A0A1I8A393_9BILA</name>
<dbReference type="Proteomes" id="UP000095287">
    <property type="component" value="Unplaced"/>
</dbReference>
<proteinExistence type="predicted"/>
<organism evidence="1 2">
    <name type="scientific">Steinernema glaseri</name>
    <dbReference type="NCBI Taxonomy" id="37863"/>
    <lineage>
        <taxon>Eukaryota</taxon>
        <taxon>Metazoa</taxon>
        <taxon>Ecdysozoa</taxon>
        <taxon>Nematoda</taxon>
        <taxon>Chromadorea</taxon>
        <taxon>Rhabditida</taxon>
        <taxon>Tylenchina</taxon>
        <taxon>Panagrolaimomorpha</taxon>
        <taxon>Strongyloidoidea</taxon>
        <taxon>Steinernematidae</taxon>
        <taxon>Steinernema</taxon>
    </lineage>
</organism>